<evidence type="ECO:0000313" key="1">
    <source>
        <dbReference type="EMBL" id="PPK67019.1"/>
    </source>
</evidence>
<reference evidence="1 2" key="1">
    <citation type="submission" date="2018-02" db="EMBL/GenBank/DDBJ databases">
        <title>Genomic Encyclopedia of Archaeal and Bacterial Type Strains, Phase II (KMG-II): from individual species to whole genera.</title>
        <authorList>
            <person name="Goeker M."/>
        </authorList>
    </citation>
    <scope>NUCLEOTIDE SEQUENCE [LARGE SCALE GENOMIC DNA]</scope>
    <source>
        <strain evidence="1 2">YU 961-1</strain>
    </source>
</reference>
<gene>
    <name evidence="1" type="ORF">CLV40_10815</name>
</gene>
<protein>
    <submittedName>
        <fullName evidence="1">Uncharacterized protein</fullName>
    </submittedName>
</protein>
<sequence length="29" mass="3005">MTSRISLGQLVPDNYDVSAPASGGYLVGH</sequence>
<accession>A0A2S6GP68</accession>
<organism evidence="1 2">
    <name type="scientific">Actinokineospora auranticolor</name>
    <dbReference type="NCBI Taxonomy" id="155976"/>
    <lineage>
        <taxon>Bacteria</taxon>
        <taxon>Bacillati</taxon>
        <taxon>Actinomycetota</taxon>
        <taxon>Actinomycetes</taxon>
        <taxon>Pseudonocardiales</taxon>
        <taxon>Pseudonocardiaceae</taxon>
        <taxon>Actinokineospora</taxon>
    </lineage>
</organism>
<dbReference type="AlphaFoldDB" id="A0A2S6GP68"/>
<evidence type="ECO:0000313" key="2">
    <source>
        <dbReference type="Proteomes" id="UP000239203"/>
    </source>
</evidence>
<dbReference type="Proteomes" id="UP000239203">
    <property type="component" value="Unassembled WGS sequence"/>
</dbReference>
<keyword evidence="2" id="KW-1185">Reference proteome</keyword>
<comment type="caution">
    <text evidence="1">The sequence shown here is derived from an EMBL/GenBank/DDBJ whole genome shotgun (WGS) entry which is preliminary data.</text>
</comment>
<name>A0A2S6GP68_9PSEU</name>
<dbReference type="EMBL" id="PTIX01000008">
    <property type="protein sequence ID" value="PPK67019.1"/>
    <property type="molecule type" value="Genomic_DNA"/>
</dbReference>
<proteinExistence type="predicted"/>